<name>A0A0F8Z4A5_9ZZZZ</name>
<dbReference type="InterPro" id="IPR002711">
    <property type="entry name" value="HNH"/>
</dbReference>
<gene>
    <name evidence="2" type="ORF">LCGC14_3016160</name>
</gene>
<dbReference type="GO" id="GO:0008270">
    <property type="term" value="F:zinc ion binding"/>
    <property type="evidence" value="ECO:0007669"/>
    <property type="project" value="InterPro"/>
</dbReference>
<dbReference type="GO" id="GO:0004519">
    <property type="term" value="F:endonuclease activity"/>
    <property type="evidence" value="ECO:0007669"/>
    <property type="project" value="InterPro"/>
</dbReference>
<reference evidence="2" key="1">
    <citation type="journal article" date="2015" name="Nature">
        <title>Complex archaea that bridge the gap between prokaryotes and eukaryotes.</title>
        <authorList>
            <person name="Spang A."/>
            <person name="Saw J.H."/>
            <person name="Jorgensen S.L."/>
            <person name="Zaremba-Niedzwiedzka K."/>
            <person name="Martijn J."/>
            <person name="Lind A.E."/>
            <person name="van Eijk R."/>
            <person name="Schleper C."/>
            <person name="Guy L."/>
            <person name="Ettema T.J."/>
        </authorList>
    </citation>
    <scope>NUCLEOTIDE SEQUENCE</scope>
</reference>
<feature type="domain" description="HNH nuclease" evidence="1">
    <location>
        <begin position="57"/>
        <end position="105"/>
    </location>
</feature>
<dbReference type="AlphaFoldDB" id="A0A0F8Z4A5"/>
<evidence type="ECO:0000259" key="1">
    <source>
        <dbReference type="SMART" id="SM00507"/>
    </source>
</evidence>
<dbReference type="CDD" id="cd00085">
    <property type="entry name" value="HNHc"/>
    <property type="match status" value="1"/>
</dbReference>
<organism evidence="2">
    <name type="scientific">marine sediment metagenome</name>
    <dbReference type="NCBI Taxonomy" id="412755"/>
    <lineage>
        <taxon>unclassified sequences</taxon>
        <taxon>metagenomes</taxon>
        <taxon>ecological metagenomes</taxon>
    </lineage>
</organism>
<dbReference type="SMART" id="SM00507">
    <property type="entry name" value="HNHc"/>
    <property type="match status" value="1"/>
</dbReference>
<dbReference type="Gene3D" id="1.10.30.50">
    <property type="match status" value="1"/>
</dbReference>
<dbReference type="GO" id="GO:0003676">
    <property type="term" value="F:nucleic acid binding"/>
    <property type="evidence" value="ECO:0007669"/>
    <property type="project" value="InterPro"/>
</dbReference>
<feature type="non-terminal residue" evidence="2">
    <location>
        <position position="1"/>
    </location>
</feature>
<proteinExistence type="predicted"/>
<evidence type="ECO:0000313" key="2">
    <source>
        <dbReference type="EMBL" id="KKK61254.1"/>
    </source>
</evidence>
<comment type="caution">
    <text evidence="2">The sequence shown here is derived from an EMBL/GenBank/DDBJ whole genome shotgun (WGS) entry which is preliminary data.</text>
</comment>
<protein>
    <recommendedName>
        <fullName evidence="1">HNH nuclease domain-containing protein</fullName>
    </recommendedName>
</protein>
<dbReference type="InterPro" id="IPR003615">
    <property type="entry name" value="HNH_nuc"/>
</dbReference>
<dbReference type="EMBL" id="LAZR01062567">
    <property type="protein sequence ID" value="KKK61254.1"/>
    <property type="molecule type" value="Genomic_DNA"/>
</dbReference>
<dbReference type="Pfam" id="PF01844">
    <property type="entry name" value="HNH"/>
    <property type="match status" value="1"/>
</dbReference>
<accession>A0A0F8Z4A5</accession>
<sequence>ALRQRKYISNNPGARELQRIWREANRDRLLLKSRGYNSRPEVKERNRRTYLLRKYGTAGSAVLERDDYVCRKCGSTKRISIHHIDWTKENNDESNLVVLCSSCHSSLHLFVPESLRQPIFVEWLTSSINNNLNSPTSS</sequence>